<dbReference type="AlphaFoldDB" id="A0A4Y7IFZ9"/>
<protein>
    <submittedName>
        <fullName evidence="1">Uncharacterized protein</fullName>
    </submittedName>
</protein>
<proteinExistence type="predicted"/>
<dbReference type="Gramene" id="RZC47827">
    <property type="protein sequence ID" value="RZC47827"/>
    <property type="gene ID" value="C5167_040767"/>
</dbReference>
<gene>
    <name evidence="1" type="ORF">C5167_040767</name>
</gene>
<keyword evidence="2" id="KW-1185">Reference proteome</keyword>
<accession>A0A4Y7IFZ9</accession>
<organism evidence="1 2">
    <name type="scientific">Papaver somniferum</name>
    <name type="common">Opium poppy</name>
    <dbReference type="NCBI Taxonomy" id="3469"/>
    <lineage>
        <taxon>Eukaryota</taxon>
        <taxon>Viridiplantae</taxon>
        <taxon>Streptophyta</taxon>
        <taxon>Embryophyta</taxon>
        <taxon>Tracheophyta</taxon>
        <taxon>Spermatophyta</taxon>
        <taxon>Magnoliopsida</taxon>
        <taxon>Ranunculales</taxon>
        <taxon>Papaveraceae</taxon>
        <taxon>Papaveroideae</taxon>
        <taxon>Papaver</taxon>
    </lineage>
</organism>
<reference evidence="1 2" key="1">
    <citation type="journal article" date="2018" name="Science">
        <title>The opium poppy genome and morphinan production.</title>
        <authorList>
            <person name="Guo L."/>
            <person name="Winzer T."/>
            <person name="Yang X."/>
            <person name="Li Y."/>
            <person name="Ning Z."/>
            <person name="He Z."/>
            <person name="Teodor R."/>
            <person name="Lu Y."/>
            <person name="Bowser T.A."/>
            <person name="Graham I.A."/>
            <person name="Ye K."/>
        </authorList>
    </citation>
    <scope>NUCLEOTIDE SEQUENCE [LARGE SCALE GENOMIC DNA]</scope>
    <source>
        <strain evidence="2">cv. HN1</strain>
        <tissue evidence="1">Leaves</tissue>
    </source>
</reference>
<sequence length="102" mass="10887">MPIRDKGQVQTSTGQVPLVASKNFLVGDQHRGYLLELMLTKTRCAAGEGNTESSSGESSAMLLMCKYLMRCPITPGRDIIITGSSSCKGDLVHGLKIVGTTQ</sequence>
<name>A0A4Y7IFZ9_PAPSO</name>
<evidence type="ECO:0000313" key="2">
    <source>
        <dbReference type="Proteomes" id="UP000316621"/>
    </source>
</evidence>
<dbReference type="EMBL" id="CM010715">
    <property type="protein sequence ID" value="RZC47827.1"/>
    <property type="molecule type" value="Genomic_DNA"/>
</dbReference>
<evidence type="ECO:0000313" key="1">
    <source>
        <dbReference type="EMBL" id="RZC47827.1"/>
    </source>
</evidence>
<dbReference type="STRING" id="3469.A0A4Y7IFZ9"/>
<dbReference type="Proteomes" id="UP000316621">
    <property type="component" value="Chromosome 1"/>
</dbReference>